<feature type="transmembrane region" description="Helical" evidence="1">
    <location>
        <begin position="89"/>
        <end position="111"/>
    </location>
</feature>
<dbReference type="InterPro" id="IPR046580">
    <property type="entry name" value="DUF6640"/>
</dbReference>
<evidence type="ECO:0000313" key="3">
    <source>
        <dbReference type="EMBL" id="KAJ5182627.1"/>
    </source>
</evidence>
<reference evidence="3" key="2">
    <citation type="journal article" date="2023" name="IMA Fungus">
        <title>Comparative genomic study of the Penicillium genus elucidates a diverse pangenome and 15 lateral gene transfer events.</title>
        <authorList>
            <person name="Petersen C."/>
            <person name="Sorensen T."/>
            <person name="Nielsen M.R."/>
            <person name="Sondergaard T.E."/>
            <person name="Sorensen J.L."/>
            <person name="Fitzpatrick D.A."/>
            <person name="Frisvad J.C."/>
            <person name="Nielsen K.L."/>
        </authorList>
    </citation>
    <scope>NUCLEOTIDE SEQUENCE</scope>
    <source>
        <strain evidence="3">IBT 21917</strain>
    </source>
</reference>
<name>A0A9W9IRD9_9EURO</name>
<comment type="caution">
    <text evidence="3">The sequence shown here is derived from an EMBL/GenBank/DDBJ whole genome shotgun (WGS) entry which is preliminary data.</text>
</comment>
<evidence type="ECO:0000313" key="4">
    <source>
        <dbReference type="Proteomes" id="UP001146351"/>
    </source>
</evidence>
<dbReference type="OrthoDB" id="2819018at2759"/>
<keyword evidence="2" id="KW-0732">Signal</keyword>
<evidence type="ECO:0000256" key="1">
    <source>
        <dbReference type="SAM" id="Phobius"/>
    </source>
</evidence>
<gene>
    <name evidence="3" type="ORF">N7492_000243</name>
</gene>
<proteinExistence type="predicted"/>
<organism evidence="3 4">
    <name type="scientific">Penicillium capsulatum</name>
    <dbReference type="NCBI Taxonomy" id="69766"/>
    <lineage>
        <taxon>Eukaryota</taxon>
        <taxon>Fungi</taxon>
        <taxon>Dikarya</taxon>
        <taxon>Ascomycota</taxon>
        <taxon>Pezizomycotina</taxon>
        <taxon>Eurotiomycetes</taxon>
        <taxon>Eurotiomycetidae</taxon>
        <taxon>Eurotiales</taxon>
        <taxon>Aspergillaceae</taxon>
        <taxon>Penicillium</taxon>
    </lineage>
</organism>
<keyword evidence="4" id="KW-1185">Reference proteome</keyword>
<dbReference type="AlphaFoldDB" id="A0A9W9IRD9"/>
<keyword evidence="1" id="KW-1133">Transmembrane helix</keyword>
<feature type="transmembrane region" description="Helical" evidence="1">
    <location>
        <begin position="46"/>
        <end position="68"/>
    </location>
</feature>
<reference evidence="3" key="1">
    <citation type="submission" date="2022-11" db="EMBL/GenBank/DDBJ databases">
        <authorList>
            <person name="Petersen C."/>
        </authorList>
    </citation>
    <scope>NUCLEOTIDE SEQUENCE</scope>
    <source>
        <strain evidence="3">IBT 21917</strain>
    </source>
</reference>
<feature type="chain" id="PRO_5040851417" evidence="2">
    <location>
        <begin position="21"/>
        <end position="154"/>
    </location>
</feature>
<evidence type="ECO:0000256" key="2">
    <source>
        <dbReference type="SAM" id="SignalP"/>
    </source>
</evidence>
<sequence>MPSLGTTLLTLVALVTSTGCYLADWNVTHIHNPRWPPHAKFHNGQTMSMGLVLGLTTLYYLYQYVSVVPSSTKARALYSVQDVRLKRSYLNTAAWVASLYWITQLSAFAYPDVLATDPEFGEGAPQVFISGTLLVMDVLGLWLEGRVLKEVKTE</sequence>
<keyword evidence="1" id="KW-0812">Transmembrane</keyword>
<feature type="signal peptide" evidence="2">
    <location>
        <begin position="1"/>
        <end position="20"/>
    </location>
</feature>
<dbReference type="EMBL" id="JAPQKO010000001">
    <property type="protein sequence ID" value="KAJ5182627.1"/>
    <property type="molecule type" value="Genomic_DNA"/>
</dbReference>
<keyword evidence="1" id="KW-0472">Membrane</keyword>
<dbReference type="Pfam" id="PF20345">
    <property type="entry name" value="DUF6640"/>
    <property type="match status" value="1"/>
</dbReference>
<feature type="transmembrane region" description="Helical" evidence="1">
    <location>
        <begin position="123"/>
        <end position="143"/>
    </location>
</feature>
<accession>A0A9W9IRD9</accession>
<dbReference type="Proteomes" id="UP001146351">
    <property type="component" value="Unassembled WGS sequence"/>
</dbReference>
<protein>
    <submittedName>
        <fullName evidence="3">Uncharacterized protein</fullName>
    </submittedName>
</protein>